<dbReference type="RefSeq" id="WP_184771708.1">
    <property type="nucleotide sequence ID" value="NZ_JACHGI010000012.1"/>
</dbReference>
<reference evidence="1 2" key="1">
    <citation type="submission" date="2020-08" db="EMBL/GenBank/DDBJ databases">
        <title>Genomic Encyclopedia of Type Strains, Phase IV (KMG-IV): sequencing the most valuable type-strain genomes for metagenomic binning, comparative biology and taxonomic classification.</title>
        <authorList>
            <person name="Goeker M."/>
        </authorList>
    </citation>
    <scope>NUCLEOTIDE SEQUENCE [LARGE SCALE GENOMIC DNA]</scope>
    <source>
        <strain evidence="1 2">DSM 17454</strain>
    </source>
</reference>
<protein>
    <submittedName>
        <fullName evidence="1">ABC-type taurine transport system substrate-binding protein</fullName>
    </submittedName>
</protein>
<dbReference type="EMBL" id="JACHGI010000012">
    <property type="protein sequence ID" value="MBB6468864.1"/>
    <property type="molecule type" value="Genomic_DNA"/>
</dbReference>
<comment type="caution">
    <text evidence="1">The sequence shown here is derived from an EMBL/GenBank/DDBJ whole genome shotgun (WGS) entry which is preliminary data.</text>
</comment>
<dbReference type="Proteomes" id="UP000532373">
    <property type="component" value="Unassembled WGS sequence"/>
</dbReference>
<proteinExistence type="predicted"/>
<organism evidence="1 2">
    <name type="scientific">Aminobacter carboxidus</name>
    <dbReference type="NCBI Taxonomy" id="376165"/>
    <lineage>
        <taxon>Bacteria</taxon>
        <taxon>Pseudomonadati</taxon>
        <taxon>Pseudomonadota</taxon>
        <taxon>Alphaproteobacteria</taxon>
        <taxon>Hyphomicrobiales</taxon>
        <taxon>Phyllobacteriaceae</taxon>
        <taxon>Aminobacter</taxon>
    </lineage>
</organism>
<gene>
    <name evidence="1" type="ORF">HNQ96_004751</name>
</gene>
<dbReference type="Gene3D" id="3.40.190.10">
    <property type="entry name" value="Periplasmic binding protein-like II"/>
    <property type="match status" value="1"/>
</dbReference>
<name>A0A8E2BEZ2_9HYPH</name>
<evidence type="ECO:0000313" key="2">
    <source>
        <dbReference type="Proteomes" id="UP000532373"/>
    </source>
</evidence>
<sequence length="146" mass="15871">MDKTISPGDATCELLPSIRCVAPGALWGAAMARLKRNGTPLVTAGRICEMGRCKFEGMVVSSEFARDNAEFIKKFTSIIDQANRDYKNNPAGWAVDSANIKFISDLFGAEASTVIDDLSQYKYPSLNEQASCTWLGCGPEGARPKR</sequence>
<accession>A0A8E2BEZ2</accession>
<evidence type="ECO:0000313" key="1">
    <source>
        <dbReference type="EMBL" id="MBB6468864.1"/>
    </source>
</evidence>
<dbReference type="AlphaFoldDB" id="A0A8E2BEZ2"/>